<dbReference type="InterPro" id="IPR000160">
    <property type="entry name" value="GGDEF_dom"/>
</dbReference>
<evidence type="ECO:0000313" key="5">
    <source>
        <dbReference type="EMBL" id="NHN84279.1"/>
    </source>
</evidence>
<evidence type="ECO:0000313" key="6">
    <source>
        <dbReference type="Proteomes" id="UP000635278"/>
    </source>
</evidence>
<dbReference type="PROSITE" id="PS50887">
    <property type="entry name" value="GGDEF"/>
    <property type="match status" value="1"/>
</dbReference>
<dbReference type="InterPro" id="IPR011110">
    <property type="entry name" value="Reg_prop"/>
</dbReference>
<feature type="transmembrane region" description="Helical" evidence="3">
    <location>
        <begin position="720"/>
        <end position="742"/>
    </location>
</feature>
<keyword evidence="3" id="KW-0472">Membrane</keyword>
<dbReference type="Gene3D" id="2.60.40.10">
    <property type="entry name" value="Immunoglobulins"/>
    <property type="match status" value="1"/>
</dbReference>
<evidence type="ECO:0000256" key="3">
    <source>
        <dbReference type="SAM" id="Phobius"/>
    </source>
</evidence>
<dbReference type="InterPro" id="IPR050469">
    <property type="entry name" value="Diguanylate_Cyclase"/>
</dbReference>
<dbReference type="PANTHER" id="PTHR45138">
    <property type="entry name" value="REGULATORY COMPONENTS OF SENSORY TRANSDUCTION SYSTEM"/>
    <property type="match status" value="1"/>
</dbReference>
<dbReference type="InterPro" id="IPR043128">
    <property type="entry name" value="Rev_trsase/Diguanyl_cyclase"/>
</dbReference>
<dbReference type="EMBL" id="WOTB01000006">
    <property type="protein sequence ID" value="NHN84279.1"/>
    <property type="molecule type" value="Genomic_DNA"/>
</dbReference>
<dbReference type="SMART" id="SM00267">
    <property type="entry name" value="GGDEF"/>
    <property type="match status" value="1"/>
</dbReference>
<dbReference type="SUPFAM" id="SSF63829">
    <property type="entry name" value="Calcium-dependent phosphotriesterase"/>
    <property type="match status" value="2"/>
</dbReference>
<dbReference type="EC" id="2.7.7.65" evidence="1"/>
<accession>A0ABX0JRP6</accession>
<dbReference type="RefSeq" id="WP_173582668.1">
    <property type="nucleotide sequence ID" value="NZ_WOTB01000006.1"/>
</dbReference>
<dbReference type="InterPro" id="IPR015943">
    <property type="entry name" value="WD40/YVTN_repeat-like_dom_sf"/>
</dbReference>
<sequence length="932" mass="101210">MRLFDGQAGAGSASVNAFAQDSNGFFYAGTETGLYVSSGGEFTRADSGSETPFSHVTALAGGADGNLLVQAGQTLWLRSGLSFRKVPLQIQGNPQFSLSGKDFIVLAGEGPAQGGGLWRIHPEGEKPPVTERFVDERKDGPVPPGDPLTTQPLHALASAGDMLWAACGSALCRHKDGATTRFGTHEGVPADTWLALAVAPDGTLFARSADRLVQIHADNEINAETIPGTFSTSPASRIFLVATRNGTILTQGENTLLIRTPAGQWKPAEFLSKYNNSQISAAFVDREEGVWLARPEQGIMRLAGFPSWESYGSDRGFPSGRISAVRRDSSGALWLATSKGLFRYNAFRNNETAGEKPEHYDIDARSLLRTGDGAIWAAGKGSALFRIDPGTGKSVSLPSQAPLTGALALDSGGRLWIGTAQGIVRLDEPLHPTARLPKAIALNDRRVNDLQFDQFGRLLALTDNVLFRQKSGEDYFEPKLNLPDLGIGEGRSVAVTMTNDVWIAGVRGGLRKIEISENGTLSASSPDDLHDTDEITSLFRDSRGWLWAGSTKGLDVLTSGGWRHFDVASGLISNQISYGAISEDDDGSMWFGTDNGFSRFTGAYALPPLPELHTCIISAYLGSADIRGIPEVWPENERDLNIRFASPTFLDNEYIRYKYILYGIDKEPHTVNSSEAKYLNFDKNKISFDVQAIDPVNNRVSSPAHLVAHPAGNTGRSSGLLSWLSIGSIIVFIAAGATYRWYISVRKKNIDKAVRDRTRVMEEVQTQLRQQSRIDSLTGLLNRRTIFDELSYLVSALSPNEILAVALIDIDHFKLINDTYGHQAGDFVLEQYGLRLRQTSSAGVITGRYGGEELIVVFPVVRTMEDIIEETNAIHRILCLPIKFDSNTIIATSSIGLAFLSPGDTPASLVGRADRALYKGKRAGRNRVVVSD</sequence>
<reference evidence="5 6" key="1">
    <citation type="journal article" date="2020" name="Int. J. Syst. Evol. Microbiol.">
        <title>Novel acetic acid bacteria from cider fermentations: Acetobacter conturbans sp. nov. and Acetobacter fallax sp. nov.</title>
        <authorList>
            <person name="Sombolestani A.S."/>
            <person name="Cleenwerck I."/>
            <person name="Cnockaert M."/>
            <person name="Borremans W."/>
            <person name="Wieme A.D."/>
            <person name="De Vuyst L."/>
            <person name="Vandamme P."/>
        </authorList>
    </citation>
    <scope>NUCLEOTIDE SEQUENCE [LARGE SCALE GENOMIC DNA]</scope>
    <source>
        <strain evidence="5 6">LMG 30640</strain>
    </source>
</reference>
<dbReference type="PANTHER" id="PTHR45138:SF9">
    <property type="entry name" value="DIGUANYLATE CYCLASE DGCM-RELATED"/>
    <property type="match status" value="1"/>
</dbReference>
<dbReference type="Gene3D" id="2.130.10.10">
    <property type="entry name" value="YVTN repeat-like/Quinoprotein amine dehydrogenase"/>
    <property type="match status" value="2"/>
</dbReference>
<dbReference type="Pfam" id="PF07494">
    <property type="entry name" value="Reg_prop"/>
    <property type="match status" value="1"/>
</dbReference>
<evidence type="ECO:0000256" key="1">
    <source>
        <dbReference type="ARBA" id="ARBA00012528"/>
    </source>
</evidence>
<evidence type="ECO:0000259" key="4">
    <source>
        <dbReference type="PROSITE" id="PS50887"/>
    </source>
</evidence>
<name>A0ABX0JRP6_9PROT</name>
<proteinExistence type="predicted"/>
<dbReference type="InterPro" id="IPR013783">
    <property type="entry name" value="Ig-like_fold"/>
</dbReference>
<protein>
    <recommendedName>
        <fullName evidence="1">diguanylate cyclase</fullName>
        <ecNumber evidence="1">2.7.7.65</ecNumber>
    </recommendedName>
</protein>
<evidence type="ECO:0000256" key="2">
    <source>
        <dbReference type="ARBA" id="ARBA00034247"/>
    </source>
</evidence>
<organism evidence="5 6">
    <name type="scientific">Acetobacter musti</name>
    <dbReference type="NCBI Taxonomy" id="864732"/>
    <lineage>
        <taxon>Bacteria</taxon>
        <taxon>Pseudomonadati</taxon>
        <taxon>Pseudomonadota</taxon>
        <taxon>Alphaproteobacteria</taxon>
        <taxon>Acetobacterales</taxon>
        <taxon>Acetobacteraceae</taxon>
        <taxon>Acetobacter</taxon>
    </lineage>
</organism>
<dbReference type="Proteomes" id="UP000635278">
    <property type="component" value="Unassembled WGS sequence"/>
</dbReference>
<dbReference type="InterPro" id="IPR029787">
    <property type="entry name" value="Nucleotide_cyclase"/>
</dbReference>
<comment type="catalytic activity">
    <reaction evidence="2">
        <text>2 GTP = 3',3'-c-di-GMP + 2 diphosphate</text>
        <dbReference type="Rhea" id="RHEA:24898"/>
        <dbReference type="ChEBI" id="CHEBI:33019"/>
        <dbReference type="ChEBI" id="CHEBI:37565"/>
        <dbReference type="ChEBI" id="CHEBI:58805"/>
        <dbReference type="EC" id="2.7.7.65"/>
    </reaction>
</comment>
<dbReference type="CDD" id="cd01949">
    <property type="entry name" value="GGDEF"/>
    <property type="match status" value="1"/>
</dbReference>
<dbReference type="Gene3D" id="3.30.70.270">
    <property type="match status" value="1"/>
</dbReference>
<dbReference type="NCBIfam" id="TIGR00254">
    <property type="entry name" value="GGDEF"/>
    <property type="match status" value="1"/>
</dbReference>
<keyword evidence="6" id="KW-1185">Reference proteome</keyword>
<comment type="caution">
    <text evidence="5">The sequence shown here is derived from an EMBL/GenBank/DDBJ whole genome shotgun (WGS) entry which is preliminary data.</text>
</comment>
<dbReference type="Pfam" id="PF00990">
    <property type="entry name" value="GGDEF"/>
    <property type="match status" value="1"/>
</dbReference>
<dbReference type="SUPFAM" id="SSF55073">
    <property type="entry name" value="Nucleotide cyclase"/>
    <property type="match status" value="1"/>
</dbReference>
<keyword evidence="3" id="KW-1133">Transmembrane helix</keyword>
<feature type="domain" description="GGDEF" evidence="4">
    <location>
        <begin position="801"/>
        <end position="932"/>
    </location>
</feature>
<gene>
    <name evidence="5" type="ORF">GOB93_06415</name>
</gene>
<keyword evidence="3" id="KW-0812">Transmembrane</keyword>